<keyword evidence="4" id="KW-1185">Reference proteome</keyword>
<keyword evidence="1" id="KW-0106">Calcium</keyword>
<dbReference type="PROSITE" id="PS00018">
    <property type="entry name" value="EF_HAND_1"/>
    <property type="match status" value="2"/>
</dbReference>
<dbReference type="PROSITE" id="PS50222">
    <property type="entry name" value="EF_HAND_2"/>
    <property type="match status" value="2"/>
</dbReference>
<dbReference type="GO" id="GO:0005509">
    <property type="term" value="F:calcium ion binding"/>
    <property type="evidence" value="ECO:0007669"/>
    <property type="project" value="InterPro"/>
</dbReference>
<dbReference type="CDD" id="cd00051">
    <property type="entry name" value="EFh"/>
    <property type="match status" value="1"/>
</dbReference>
<feature type="domain" description="EF-hand" evidence="2">
    <location>
        <begin position="83"/>
        <end position="118"/>
    </location>
</feature>
<dbReference type="AlphaFoldDB" id="A0AAN8ZK31"/>
<dbReference type="SMART" id="SM00054">
    <property type="entry name" value="EFh"/>
    <property type="match status" value="2"/>
</dbReference>
<dbReference type="Pfam" id="PF13499">
    <property type="entry name" value="EF-hand_7"/>
    <property type="match status" value="1"/>
</dbReference>
<reference evidence="3 4" key="1">
    <citation type="submission" date="2023-12" db="EMBL/GenBank/DDBJ databases">
        <title>A high-quality genome assembly for Dillenia turbinata (Dilleniales).</title>
        <authorList>
            <person name="Chanderbali A."/>
        </authorList>
    </citation>
    <scope>NUCLEOTIDE SEQUENCE [LARGE SCALE GENOMIC DNA]</scope>
    <source>
        <strain evidence="3">LSX21</strain>
        <tissue evidence="3">Leaf</tissue>
    </source>
</reference>
<dbReference type="InterPro" id="IPR018247">
    <property type="entry name" value="EF_Hand_1_Ca_BS"/>
</dbReference>
<dbReference type="Gene3D" id="1.10.238.10">
    <property type="entry name" value="EF-hand"/>
    <property type="match status" value="1"/>
</dbReference>
<evidence type="ECO:0000259" key="2">
    <source>
        <dbReference type="PROSITE" id="PS50222"/>
    </source>
</evidence>
<dbReference type="InterPro" id="IPR002048">
    <property type="entry name" value="EF_hand_dom"/>
</dbReference>
<gene>
    <name evidence="3" type="ORF">RJ641_034065</name>
</gene>
<organism evidence="3 4">
    <name type="scientific">Dillenia turbinata</name>
    <dbReference type="NCBI Taxonomy" id="194707"/>
    <lineage>
        <taxon>Eukaryota</taxon>
        <taxon>Viridiplantae</taxon>
        <taxon>Streptophyta</taxon>
        <taxon>Embryophyta</taxon>
        <taxon>Tracheophyta</taxon>
        <taxon>Spermatophyta</taxon>
        <taxon>Magnoliopsida</taxon>
        <taxon>eudicotyledons</taxon>
        <taxon>Gunneridae</taxon>
        <taxon>Pentapetalae</taxon>
        <taxon>Dilleniales</taxon>
        <taxon>Dilleniaceae</taxon>
        <taxon>Dillenia</taxon>
    </lineage>
</organism>
<evidence type="ECO:0000256" key="1">
    <source>
        <dbReference type="ARBA" id="ARBA00022837"/>
    </source>
</evidence>
<evidence type="ECO:0000313" key="4">
    <source>
        <dbReference type="Proteomes" id="UP001370490"/>
    </source>
</evidence>
<protein>
    <submittedName>
        <fullName evidence="3">EF-hand domain</fullName>
    </submittedName>
</protein>
<name>A0AAN8ZK31_9MAGN</name>
<dbReference type="EMBL" id="JBAMMX010000007">
    <property type="protein sequence ID" value="KAK6937035.1"/>
    <property type="molecule type" value="Genomic_DNA"/>
</dbReference>
<dbReference type="InterPro" id="IPR011992">
    <property type="entry name" value="EF-hand-dom_pair"/>
</dbReference>
<proteinExistence type="predicted"/>
<sequence>MNAEFAMGELAVGTVKVSETSETQTKKKEKKPFFRPAIDDTKPLLQDPILRPDPIETEEAVLRMSVAILNSLTVTEFVEDKEAFEKCIAEHFLFLDVNGDGVLSRAELRKGLDSLLTLTTESGTEEETSSLCEIVFEKFDTDHSGSVDIEEFRSEMKEIMLAIARGIGDSPVEVALESNSLLMKAVEHEIGKMEIRDSPKQLTKKRAQ</sequence>
<evidence type="ECO:0000313" key="3">
    <source>
        <dbReference type="EMBL" id="KAK6937035.1"/>
    </source>
</evidence>
<dbReference type="SUPFAM" id="SSF47473">
    <property type="entry name" value="EF-hand"/>
    <property type="match status" value="1"/>
</dbReference>
<dbReference type="PANTHER" id="PTHR34574:SF12">
    <property type="entry name" value="CALCIUM-BINDING EF HAND FAMILY PROTEIN"/>
    <property type="match status" value="1"/>
</dbReference>
<dbReference type="Proteomes" id="UP001370490">
    <property type="component" value="Unassembled WGS sequence"/>
</dbReference>
<comment type="caution">
    <text evidence="3">The sequence shown here is derived from an EMBL/GenBank/DDBJ whole genome shotgun (WGS) entry which is preliminary data.</text>
</comment>
<dbReference type="PANTHER" id="PTHR34574">
    <property type="entry name" value="CALCIUM-BINDING EF-HAND FAMILY PROTEIN-RELATED"/>
    <property type="match status" value="1"/>
</dbReference>
<accession>A0AAN8ZK31</accession>
<feature type="domain" description="EF-hand" evidence="2">
    <location>
        <begin position="127"/>
        <end position="162"/>
    </location>
</feature>